<gene>
    <name evidence="6" type="ORF">SLU01_35410</name>
</gene>
<dbReference type="InterPro" id="IPR027417">
    <property type="entry name" value="P-loop_NTPase"/>
</dbReference>
<proteinExistence type="predicted"/>
<keyword evidence="3" id="KW-0238">DNA-binding</keyword>
<dbReference type="SMART" id="SM00534">
    <property type="entry name" value="MUTSac"/>
    <property type="match status" value="1"/>
</dbReference>
<dbReference type="GO" id="GO:0140664">
    <property type="term" value="F:ATP-dependent DNA damage sensor activity"/>
    <property type="evidence" value="ECO:0007669"/>
    <property type="project" value="InterPro"/>
</dbReference>
<name>A0A511ZCP8_9BACL</name>
<feature type="transmembrane region" description="Helical" evidence="4">
    <location>
        <begin position="160"/>
        <end position="177"/>
    </location>
</feature>
<dbReference type="Pfam" id="PF00488">
    <property type="entry name" value="MutS_V"/>
    <property type="match status" value="1"/>
</dbReference>
<dbReference type="RefSeq" id="WP_147060821.1">
    <property type="nucleotide sequence ID" value="NZ_BJYL01000068.1"/>
</dbReference>
<dbReference type="PANTHER" id="PTHR11361">
    <property type="entry name" value="DNA MISMATCH REPAIR PROTEIN MUTS FAMILY MEMBER"/>
    <property type="match status" value="1"/>
</dbReference>
<keyword evidence="1" id="KW-0547">Nucleotide-binding</keyword>
<feature type="transmembrane region" description="Helical" evidence="4">
    <location>
        <begin position="6"/>
        <end position="22"/>
    </location>
</feature>
<dbReference type="PANTHER" id="PTHR11361:SF152">
    <property type="entry name" value="DNA MISMATCH REPAIR PROTEIN"/>
    <property type="match status" value="1"/>
</dbReference>
<keyword evidence="4" id="KW-0472">Membrane</keyword>
<dbReference type="GO" id="GO:0005524">
    <property type="term" value="F:ATP binding"/>
    <property type="evidence" value="ECO:0007669"/>
    <property type="project" value="UniProtKB-KW"/>
</dbReference>
<keyword evidence="4" id="KW-0812">Transmembrane</keyword>
<comment type="caution">
    <text evidence="6">The sequence shown here is derived from an EMBL/GenBank/DDBJ whole genome shotgun (WGS) entry which is preliminary data.</text>
</comment>
<dbReference type="Gene3D" id="3.40.50.300">
    <property type="entry name" value="P-loop containing nucleotide triphosphate hydrolases"/>
    <property type="match status" value="1"/>
</dbReference>
<evidence type="ECO:0000313" key="6">
    <source>
        <dbReference type="EMBL" id="GEN85229.1"/>
    </source>
</evidence>
<feature type="domain" description="DNA mismatch repair proteins mutS family" evidence="5">
    <location>
        <begin position="358"/>
        <end position="543"/>
    </location>
</feature>
<evidence type="ECO:0000256" key="2">
    <source>
        <dbReference type="ARBA" id="ARBA00022840"/>
    </source>
</evidence>
<dbReference type="OrthoDB" id="9802448at2"/>
<dbReference type="AlphaFoldDB" id="A0A511ZCP8"/>
<reference evidence="6 7" key="1">
    <citation type="submission" date="2019-07" db="EMBL/GenBank/DDBJ databases">
        <title>Whole genome shotgun sequence of Sporosarcina luteola NBRC 105378.</title>
        <authorList>
            <person name="Hosoyama A."/>
            <person name="Uohara A."/>
            <person name="Ohji S."/>
            <person name="Ichikawa N."/>
        </authorList>
    </citation>
    <scope>NUCLEOTIDE SEQUENCE [LARGE SCALE GENOMIC DNA]</scope>
    <source>
        <strain evidence="6 7">NBRC 105378</strain>
    </source>
</reference>
<dbReference type="GO" id="GO:0006298">
    <property type="term" value="P:mismatch repair"/>
    <property type="evidence" value="ECO:0007669"/>
    <property type="project" value="InterPro"/>
</dbReference>
<dbReference type="InterPro" id="IPR045076">
    <property type="entry name" value="MutS"/>
</dbReference>
<dbReference type="InterPro" id="IPR000432">
    <property type="entry name" value="DNA_mismatch_repair_MutS_C"/>
</dbReference>
<keyword evidence="4" id="KW-1133">Transmembrane helix</keyword>
<dbReference type="EMBL" id="BJYL01000068">
    <property type="protein sequence ID" value="GEN85229.1"/>
    <property type="molecule type" value="Genomic_DNA"/>
</dbReference>
<evidence type="ECO:0000313" key="7">
    <source>
        <dbReference type="Proteomes" id="UP000321901"/>
    </source>
</evidence>
<evidence type="ECO:0000259" key="5">
    <source>
        <dbReference type="SMART" id="SM00534"/>
    </source>
</evidence>
<dbReference type="Proteomes" id="UP000321901">
    <property type="component" value="Unassembled WGS sequence"/>
</dbReference>
<keyword evidence="2" id="KW-0067">ATP-binding</keyword>
<dbReference type="SUPFAM" id="SSF52540">
    <property type="entry name" value="P-loop containing nucleoside triphosphate hydrolases"/>
    <property type="match status" value="1"/>
</dbReference>
<keyword evidence="7" id="KW-1185">Reference proteome</keyword>
<evidence type="ECO:0000256" key="1">
    <source>
        <dbReference type="ARBA" id="ARBA00022741"/>
    </source>
</evidence>
<organism evidence="6 7">
    <name type="scientific">Sporosarcina luteola</name>
    <dbReference type="NCBI Taxonomy" id="582850"/>
    <lineage>
        <taxon>Bacteria</taxon>
        <taxon>Bacillati</taxon>
        <taxon>Bacillota</taxon>
        <taxon>Bacilli</taxon>
        <taxon>Bacillales</taxon>
        <taxon>Caryophanaceae</taxon>
        <taxon>Sporosarcina</taxon>
    </lineage>
</organism>
<evidence type="ECO:0000256" key="4">
    <source>
        <dbReference type="SAM" id="Phobius"/>
    </source>
</evidence>
<dbReference type="GO" id="GO:0030983">
    <property type="term" value="F:mismatched DNA binding"/>
    <property type="evidence" value="ECO:0007669"/>
    <property type="project" value="InterPro"/>
</dbReference>
<accession>A0A511ZCP8</accession>
<protein>
    <submittedName>
        <fullName evidence="6">DNA mismatch repair protein MutS</fullName>
    </submittedName>
</protein>
<sequence length="557" mass="63028">MENLILLIVAAGIVIVIYSILTKNRKKLKRLQHEWETGTFLATREEIASVSSYWKNKRSAAEWYGGVDQLTWNDLSMTKVFEKLNYTKTSVGSEYLFNQLRDIDPVLEGVADKEKLYTLLAEDRQLREKVLLMLSGLGKRNYADSSSYFYQFNDRKIKHAYLYVVLACLPIVSIILLFFSLKVGALCLFSSFALNLIVYYRNKNRLDIDMHSITYAAAIVSTGKRLATIHHPRFETFKAVFSGEGKGLRKTSFWGKALSIGGNTGGDFDALFEYIRIVFLLDFIAYNQIVKTIAAHQKAYKQVWETIGELDAAMAVAFYRKSLPLFTTPQFTDKEELRFEDLAHPLIQNPVTNSSQLGKTVLITGSNASGKSTYIKAIAINAILAQTINTALAATWTMKPSYIVTSMAIQDNVLDGDSYFIAEIKSLKRIIELIKANKPVISFIDEILKGTNTIERISASAAIMDWLAVNQGISIVASHDIELTEMAAELYSNYHFRETIENGEVLFDYKIHEGPSITRNAIKLLEVLDYPESITTEANQFASHFTEEREWKRMVDV</sequence>
<evidence type="ECO:0000256" key="3">
    <source>
        <dbReference type="ARBA" id="ARBA00023125"/>
    </source>
</evidence>
<dbReference type="GO" id="GO:0005829">
    <property type="term" value="C:cytosol"/>
    <property type="evidence" value="ECO:0007669"/>
    <property type="project" value="TreeGrafter"/>
</dbReference>